<accession>A0AAE0ZT41</accession>
<sequence length="106" mass="11970">MNLFKGRNNLTRRVYRQHLWVKDLSLSCFPRSSISVLSLTTHTSYTSSGSEQNILPVYIMATEQLVDLRAQRRSLTDVGWPAECVALLECVSQITGIALRSVTHEC</sequence>
<gene>
    <name evidence="1" type="ORF">RRG08_048264</name>
</gene>
<protein>
    <submittedName>
        <fullName evidence="1">Uncharacterized protein</fullName>
    </submittedName>
</protein>
<dbReference type="Proteomes" id="UP001283361">
    <property type="component" value="Unassembled WGS sequence"/>
</dbReference>
<evidence type="ECO:0000313" key="2">
    <source>
        <dbReference type="Proteomes" id="UP001283361"/>
    </source>
</evidence>
<dbReference type="AlphaFoldDB" id="A0AAE0ZT41"/>
<dbReference type="EMBL" id="JAWDGP010003357">
    <property type="protein sequence ID" value="KAK3775054.1"/>
    <property type="molecule type" value="Genomic_DNA"/>
</dbReference>
<comment type="caution">
    <text evidence="1">The sequence shown here is derived from an EMBL/GenBank/DDBJ whole genome shotgun (WGS) entry which is preliminary data.</text>
</comment>
<evidence type="ECO:0000313" key="1">
    <source>
        <dbReference type="EMBL" id="KAK3775054.1"/>
    </source>
</evidence>
<proteinExistence type="predicted"/>
<keyword evidence="2" id="KW-1185">Reference proteome</keyword>
<organism evidence="1 2">
    <name type="scientific">Elysia crispata</name>
    <name type="common">lettuce slug</name>
    <dbReference type="NCBI Taxonomy" id="231223"/>
    <lineage>
        <taxon>Eukaryota</taxon>
        <taxon>Metazoa</taxon>
        <taxon>Spiralia</taxon>
        <taxon>Lophotrochozoa</taxon>
        <taxon>Mollusca</taxon>
        <taxon>Gastropoda</taxon>
        <taxon>Heterobranchia</taxon>
        <taxon>Euthyneura</taxon>
        <taxon>Panpulmonata</taxon>
        <taxon>Sacoglossa</taxon>
        <taxon>Placobranchoidea</taxon>
        <taxon>Plakobranchidae</taxon>
        <taxon>Elysia</taxon>
    </lineage>
</organism>
<reference evidence="1" key="1">
    <citation type="journal article" date="2023" name="G3 (Bethesda)">
        <title>A reference genome for the long-term kleptoplast-retaining sea slug Elysia crispata morphotype clarki.</title>
        <authorList>
            <person name="Eastman K.E."/>
            <person name="Pendleton A.L."/>
            <person name="Shaikh M.A."/>
            <person name="Suttiyut T."/>
            <person name="Ogas R."/>
            <person name="Tomko P."/>
            <person name="Gavelis G."/>
            <person name="Widhalm J.R."/>
            <person name="Wisecaver J.H."/>
        </authorList>
    </citation>
    <scope>NUCLEOTIDE SEQUENCE</scope>
    <source>
        <strain evidence="1">ECLA1</strain>
    </source>
</reference>
<name>A0AAE0ZT41_9GAST</name>